<evidence type="ECO:0000313" key="12">
    <source>
        <dbReference type="EMBL" id="GJE78038.1"/>
    </source>
</evidence>
<dbReference type="Pfam" id="PF19078">
    <property type="entry name" value="Big_12"/>
    <property type="match status" value="1"/>
</dbReference>
<evidence type="ECO:0000256" key="4">
    <source>
        <dbReference type="ARBA" id="ARBA00022656"/>
    </source>
</evidence>
<reference evidence="12" key="2">
    <citation type="submission" date="2021-08" db="EMBL/GenBank/DDBJ databases">
        <authorList>
            <person name="Tani A."/>
            <person name="Ola A."/>
            <person name="Ogura Y."/>
            <person name="Katsura K."/>
            <person name="Hayashi T."/>
        </authorList>
    </citation>
    <scope>NUCLEOTIDE SEQUENCE</scope>
    <source>
        <strain evidence="12">DSM 14458</strain>
    </source>
</reference>
<dbReference type="Pfam" id="PF00353">
    <property type="entry name" value="HemolysinCabind"/>
    <property type="match status" value="13"/>
</dbReference>
<dbReference type="Gene3D" id="3.40.50.1110">
    <property type="entry name" value="SGNH hydrolase"/>
    <property type="match status" value="1"/>
</dbReference>
<dbReference type="InterPro" id="IPR044048">
    <property type="entry name" value="Big_12"/>
</dbReference>
<dbReference type="InterPro" id="IPR050557">
    <property type="entry name" value="RTX_toxin/Mannuronan_C5-epim"/>
</dbReference>
<evidence type="ECO:0000259" key="10">
    <source>
        <dbReference type="Pfam" id="PF19077"/>
    </source>
</evidence>
<dbReference type="InterPro" id="IPR018511">
    <property type="entry name" value="Hemolysin-typ_Ca-bd_CS"/>
</dbReference>
<evidence type="ECO:0000256" key="2">
    <source>
        <dbReference type="ARBA" id="ARBA00004613"/>
    </source>
</evidence>
<feature type="domain" description="Bacterial Ig-like" evidence="10">
    <location>
        <begin position="1166"/>
        <end position="1245"/>
    </location>
</feature>
<dbReference type="PROSITE" id="PS00330">
    <property type="entry name" value="HEMOLYSIN_CALCIUM"/>
    <property type="match status" value="11"/>
</dbReference>
<dbReference type="InterPro" id="IPR044016">
    <property type="entry name" value="Big_13"/>
</dbReference>
<comment type="caution">
    <text evidence="12">The sequence shown here is derived from an EMBL/GenBank/DDBJ whole genome shotgun (WGS) entry which is preliminary data.</text>
</comment>
<dbReference type="SUPFAM" id="SSF51120">
    <property type="entry name" value="beta-Roll"/>
    <property type="match status" value="9"/>
</dbReference>
<reference evidence="12" key="1">
    <citation type="journal article" date="2021" name="Front. Microbiol.">
        <title>Comprehensive Comparative Genomics and Phenotyping of Methylobacterium Species.</title>
        <authorList>
            <person name="Alessa O."/>
            <person name="Ogura Y."/>
            <person name="Fujitani Y."/>
            <person name="Takami H."/>
            <person name="Hayashi T."/>
            <person name="Sahin N."/>
            <person name="Tani A."/>
        </authorList>
    </citation>
    <scope>NUCLEOTIDE SEQUENCE</scope>
    <source>
        <strain evidence="12">DSM 14458</strain>
    </source>
</reference>
<feature type="domain" description="Bacterial Ig-like" evidence="10">
    <location>
        <begin position="1077"/>
        <end position="1159"/>
    </location>
</feature>
<keyword evidence="13" id="KW-1185">Reference proteome</keyword>
<keyword evidence="3" id="KW-0964">Secreted</keyword>
<evidence type="ECO:0000256" key="5">
    <source>
        <dbReference type="ARBA" id="ARBA00022737"/>
    </source>
</evidence>
<dbReference type="InterPro" id="IPR011049">
    <property type="entry name" value="Serralysin-like_metalloprot_C"/>
</dbReference>
<feature type="domain" description="Bacterial Ig-like" evidence="11">
    <location>
        <begin position="1331"/>
        <end position="1423"/>
    </location>
</feature>
<accession>A0ABQ4V301</accession>
<evidence type="ECO:0008006" key="14">
    <source>
        <dbReference type="Google" id="ProtNLM"/>
    </source>
</evidence>
<dbReference type="PANTHER" id="PTHR38340:SF1">
    <property type="entry name" value="S-LAYER PROTEIN"/>
    <property type="match status" value="1"/>
</dbReference>
<evidence type="ECO:0000313" key="13">
    <source>
        <dbReference type="Proteomes" id="UP001055093"/>
    </source>
</evidence>
<dbReference type="InterPro" id="IPR013783">
    <property type="entry name" value="Ig-like_fold"/>
</dbReference>
<evidence type="ECO:0000256" key="1">
    <source>
        <dbReference type="ARBA" id="ARBA00004370"/>
    </source>
</evidence>
<dbReference type="Gene3D" id="2.60.40.10">
    <property type="entry name" value="Immunoglobulins"/>
    <property type="match status" value="3"/>
</dbReference>
<evidence type="ECO:0000256" key="3">
    <source>
        <dbReference type="ARBA" id="ARBA00022525"/>
    </source>
</evidence>
<keyword evidence="6" id="KW-0378">Hydrolase</keyword>
<dbReference type="Pfam" id="PF19077">
    <property type="entry name" value="Big_13"/>
    <property type="match status" value="2"/>
</dbReference>
<gene>
    <name evidence="12" type="ORF">BGCPKDLD_4649</name>
</gene>
<keyword evidence="4" id="KW-0800">Toxin</keyword>
<dbReference type="PANTHER" id="PTHR38340">
    <property type="entry name" value="S-LAYER PROTEIN"/>
    <property type="match status" value="1"/>
</dbReference>
<dbReference type="InterPro" id="IPR036514">
    <property type="entry name" value="SGNH_hydro_sf"/>
</dbReference>
<dbReference type="PRINTS" id="PR01488">
    <property type="entry name" value="RTXTOXINA"/>
</dbReference>
<proteinExistence type="predicted"/>
<organism evidence="12 13">
    <name type="scientific">Methylorubrum suomiense</name>
    <dbReference type="NCBI Taxonomy" id="144191"/>
    <lineage>
        <taxon>Bacteria</taxon>
        <taxon>Pseudomonadati</taxon>
        <taxon>Pseudomonadota</taxon>
        <taxon>Alphaproteobacteria</taxon>
        <taxon>Hyphomicrobiales</taxon>
        <taxon>Methylobacteriaceae</taxon>
        <taxon>Methylorubrum</taxon>
    </lineage>
</organism>
<keyword evidence="5" id="KW-0677">Repeat</keyword>
<keyword evidence="7" id="KW-0843">Virulence</keyword>
<dbReference type="InterPro" id="IPR001343">
    <property type="entry name" value="Hemolysn_Ca-bd"/>
</dbReference>
<name>A0ABQ4V301_9HYPH</name>
<evidence type="ECO:0000259" key="11">
    <source>
        <dbReference type="Pfam" id="PF19078"/>
    </source>
</evidence>
<dbReference type="InterPro" id="IPR005181">
    <property type="entry name" value="SASA"/>
</dbReference>
<dbReference type="InterPro" id="IPR003995">
    <property type="entry name" value="RTX_toxin_determinant-A"/>
</dbReference>
<dbReference type="SUPFAM" id="SSF52266">
    <property type="entry name" value="SGNH hydrolase"/>
    <property type="match status" value="1"/>
</dbReference>
<dbReference type="RefSeq" id="WP_238308623.1">
    <property type="nucleotide sequence ID" value="NZ_BPRE01000019.1"/>
</dbReference>
<evidence type="ECO:0000259" key="9">
    <source>
        <dbReference type="Pfam" id="PF03629"/>
    </source>
</evidence>
<evidence type="ECO:0000256" key="8">
    <source>
        <dbReference type="ARBA" id="ARBA00023136"/>
    </source>
</evidence>
<dbReference type="PRINTS" id="PR00313">
    <property type="entry name" value="CABNDNGRPT"/>
</dbReference>
<dbReference type="Pfam" id="PF03629">
    <property type="entry name" value="SASA"/>
    <property type="match status" value="1"/>
</dbReference>
<sequence>MIFARVDAASGQVGFDGDAARVTKDGVVVVDWTTGTSLSGVPAGVGYQLETVRGGVVTSVDLSVGYIVVTTGQSNMRGWFTDPVTQAATVPSFRWNGSDWVATPGAGAVAFASTLSAGLDGAPIAFVDGAVGGTALLARTETAFGYWLKEGPGSLYQNTLDQLKAVGGTADLILWMQGETEASARTVTADEYASALQGLLAKAQADMGSPPVIIGGLAASPLFPAGFDAIRAGQIATAEAMADVDYVASDLSLELIDHVHLTGAARVWQAIEVAKAAAITLGGHAPVPDPRLAGTDAADDLAPGAGDDVIRSLGGDDRVDGGAGRDVIAGGAGDDLLHGGEDDDAVYGDDGIDTIHGDGGNDVLFGGRGDDVLYGGDGRDLLNGGSGRNLLIGGNGDDTYTIAIITDHSPNSDAVVTNQIVELVGGGFDTVSTSISYTLDVNVEQLILAGNTAIDGTGNDDDNVILGNNGVNVISGLNGDDILRGYGGNDTLYGGAGNDILYGDIGFDALFGGEGDDRYYTDANDTITEEDGQGIDTVFATTSTLLVRNVENLTLIGSSGINGTGNELANIIIGNAAANVLDGGLGADILIGGVGNDTYIVDDAGDVVIERPGEGRDLVKASISWTLGSDLEDLTLTGTADLAGTGNGLANVITGNTGANLLTGGDGNDTLQGGAGADTLVGEAGADYLLGGEGDDLLIGGADNDRLDGGLGADRMQGGAGADTYTVNDAGDVVDETGGDGIDLVNSSVSFDLGDAARTIGAVENLTLTGTDDLAGAGNALTNVITGNVGANLLSGGGGNDYLYGMAGNDTLMGDAGADYLLGGEGDDLLIGGADNDRLDGGLGADRMQGGAGADTYTVNDAGDIVDETGGDGTDVVNSAIDFSLGDAARAIGAIENLTLTGTANLAGTGNGLANVITGNAGANVLSGGDGADSLLGGAGDDVLAGDEGKDTLTGGAGADSFVFGAASATSTDRVIDFSSAAGDKLVFKAVDYGLNVGQGVDATGQLNADYLEYGAAASRSHATFVFNSLTKTLSWDADGAGGQAAVAVAIFTIPTGMAAGDFLKASDVQFVLNRSLPAPSLALRSDTGISASDGITQDGTVVAVPGSPGGSLRYTVDGVAVATYDPTALADGAHTVTVTQTDAAGNVSPTTSLSFVLDRTAPSAPSLVLGSDTGASASDGVTRDATVVVAAGEPGGSLRYTVDGVAVTTYDPTALADGTHTVAVTQTDAAGNVSPTTSLSFVLDRTAPSAPSLVLGSDTGASASDGVTRDATVVVAAGEPGGSLRYTVDGVAVTTYDPTALADGAHTVTVTQADAAGNASPTTSLSFVLDRLAPSLSISASDAQLTAGETSELTFQFSETISGFSSDSVSISHGQLGRFAKVGERTYTALFTPDSDYAGEGLVSVGGASYADSAGNTGGGGQIVFTINTVATSRIAGTAGDDMLRGTASDDRMYGDAGNDVLLGYAGNDVLYGEGGNDQLDGGTGADTMRGGIGDDTYTVENVGDVVDESDGSGAADRVLSSISFDLGNRTHVLGEVEILMLTGTAAINGTGNELSNKLGGNAAANILDGGGGNDFLYGVAGNDTLVGGAGNDRLDGGAGADLMRGGAGDDTYDVDNAGDVVDESDDPSGIDLVNSAIDYTLSTNVENLTLTGTAALHGTGNALANRLSGNGAANVLSGGDGADVLLGNAGDDVLAGDGGKDTLTGGAGADSFVFGVASADSTDRILDFNSAAGDKLVFRASDYGLGVGHGVDASGHLNADYFEYGAAASRSHATFVFNGSSKTLSWDADGAGSQAAVAVAVFTVPTGMAATDFLKAIDVDFIV</sequence>
<protein>
    <recommendedName>
        <fullName evidence="14">Sialate O-acetylesterase domain-containing protein</fullName>
    </recommendedName>
</protein>
<feature type="domain" description="Sialate O-acetylesterase" evidence="9">
    <location>
        <begin position="106"/>
        <end position="277"/>
    </location>
</feature>
<comment type="subcellular location">
    <subcellularLocation>
        <location evidence="1">Membrane</location>
    </subcellularLocation>
    <subcellularLocation>
        <location evidence="2">Secreted</location>
    </subcellularLocation>
</comment>
<keyword evidence="8" id="KW-0472">Membrane</keyword>
<dbReference type="EMBL" id="BPRE01000019">
    <property type="protein sequence ID" value="GJE78038.1"/>
    <property type="molecule type" value="Genomic_DNA"/>
</dbReference>
<evidence type="ECO:0000256" key="7">
    <source>
        <dbReference type="ARBA" id="ARBA00023026"/>
    </source>
</evidence>
<dbReference type="Gene3D" id="2.150.10.10">
    <property type="entry name" value="Serralysin-like metalloprotease, C-terminal"/>
    <property type="match status" value="7"/>
</dbReference>
<evidence type="ECO:0000256" key="6">
    <source>
        <dbReference type="ARBA" id="ARBA00022801"/>
    </source>
</evidence>
<dbReference type="Proteomes" id="UP001055093">
    <property type="component" value="Unassembled WGS sequence"/>
</dbReference>